<keyword evidence="8" id="KW-1185">Reference proteome</keyword>
<dbReference type="Gene3D" id="1.10.150.130">
    <property type="match status" value="1"/>
</dbReference>
<dbReference type="InterPro" id="IPR010998">
    <property type="entry name" value="Integrase_recombinase_N"/>
</dbReference>
<protein>
    <submittedName>
        <fullName evidence="7">Site-specific integrase</fullName>
    </submittedName>
</protein>
<dbReference type="Pfam" id="PF00589">
    <property type="entry name" value="Phage_integrase"/>
    <property type="match status" value="1"/>
</dbReference>
<feature type="domain" description="Tyr recombinase" evidence="5">
    <location>
        <begin position="199"/>
        <end position="399"/>
    </location>
</feature>
<accession>A0A918GMT3</accession>
<evidence type="ECO:0000256" key="4">
    <source>
        <dbReference type="PROSITE-ProRule" id="PRU01248"/>
    </source>
</evidence>
<dbReference type="InterPro" id="IPR002104">
    <property type="entry name" value="Integrase_catalytic"/>
</dbReference>
<dbReference type="Proteomes" id="UP000660680">
    <property type="component" value="Unassembled WGS sequence"/>
</dbReference>
<evidence type="ECO:0000256" key="2">
    <source>
        <dbReference type="ARBA" id="ARBA00023125"/>
    </source>
</evidence>
<dbReference type="EMBL" id="BMRB01000003">
    <property type="protein sequence ID" value="GGS43981.1"/>
    <property type="molecule type" value="Genomic_DNA"/>
</dbReference>
<evidence type="ECO:0000313" key="7">
    <source>
        <dbReference type="EMBL" id="GGS43981.1"/>
    </source>
</evidence>
<dbReference type="InterPro" id="IPR044068">
    <property type="entry name" value="CB"/>
</dbReference>
<dbReference type="RefSeq" id="WP_189212392.1">
    <property type="nucleotide sequence ID" value="NZ_BMRB01000003.1"/>
</dbReference>
<dbReference type="GO" id="GO:0006310">
    <property type="term" value="P:DNA recombination"/>
    <property type="evidence" value="ECO:0007669"/>
    <property type="project" value="UniProtKB-KW"/>
</dbReference>
<reference evidence="7" key="2">
    <citation type="submission" date="2020-09" db="EMBL/GenBank/DDBJ databases">
        <authorList>
            <person name="Sun Q."/>
            <person name="Ohkuma M."/>
        </authorList>
    </citation>
    <scope>NUCLEOTIDE SEQUENCE</scope>
    <source>
        <strain evidence="7">JCM 3276</strain>
    </source>
</reference>
<organism evidence="7 8">
    <name type="scientific">Actinokineospora fastidiosa</name>
    <dbReference type="NCBI Taxonomy" id="1816"/>
    <lineage>
        <taxon>Bacteria</taxon>
        <taxon>Bacillati</taxon>
        <taxon>Actinomycetota</taxon>
        <taxon>Actinomycetes</taxon>
        <taxon>Pseudonocardiales</taxon>
        <taxon>Pseudonocardiaceae</taxon>
        <taxon>Actinokineospora</taxon>
    </lineage>
</organism>
<dbReference type="AlphaFoldDB" id="A0A918GMT3"/>
<dbReference type="Pfam" id="PF14659">
    <property type="entry name" value="Phage_int_SAM_3"/>
    <property type="match status" value="1"/>
</dbReference>
<dbReference type="PROSITE" id="PS51898">
    <property type="entry name" value="TYR_RECOMBINASE"/>
    <property type="match status" value="1"/>
</dbReference>
<evidence type="ECO:0000256" key="1">
    <source>
        <dbReference type="ARBA" id="ARBA00022908"/>
    </source>
</evidence>
<dbReference type="PROSITE" id="PS51900">
    <property type="entry name" value="CB"/>
    <property type="match status" value="1"/>
</dbReference>
<proteinExistence type="predicted"/>
<dbReference type="InterPro" id="IPR004107">
    <property type="entry name" value="Integrase_SAM-like_N"/>
</dbReference>
<dbReference type="GO" id="GO:0003677">
    <property type="term" value="F:DNA binding"/>
    <property type="evidence" value="ECO:0007669"/>
    <property type="project" value="UniProtKB-UniRule"/>
</dbReference>
<reference evidence="7" key="1">
    <citation type="journal article" date="2014" name="Int. J. Syst. Evol. Microbiol.">
        <title>Complete genome sequence of Corynebacterium casei LMG S-19264T (=DSM 44701T), isolated from a smear-ripened cheese.</title>
        <authorList>
            <consortium name="US DOE Joint Genome Institute (JGI-PGF)"/>
            <person name="Walter F."/>
            <person name="Albersmeier A."/>
            <person name="Kalinowski J."/>
            <person name="Ruckert C."/>
        </authorList>
    </citation>
    <scope>NUCLEOTIDE SEQUENCE</scope>
    <source>
        <strain evidence="7">JCM 3276</strain>
    </source>
</reference>
<evidence type="ECO:0000259" key="6">
    <source>
        <dbReference type="PROSITE" id="PS51900"/>
    </source>
</evidence>
<evidence type="ECO:0000259" key="5">
    <source>
        <dbReference type="PROSITE" id="PS51898"/>
    </source>
</evidence>
<keyword evidence="1" id="KW-0229">DNA integration</keyword>
<evidence type="ECO:0000313" key="8">
    <source>
        <dbReference type="Proteomes" id="UP000660680"/>
    </source>
</evidence>
<dbReference type="SUPFAM" id="SSF56349">
    <property type="entry name" value="DNA breaking-rejoining enzymes"/>
    <property type="match status" value="1"/>
</dbReference>
<dbReference type="PANTHER" id="PTHR30349">
    <property type="entry name" value="PHAGE INTEGRASE-RELATED"/>
    <property type="match status" value="1"/>
</dbReference>
<dbReference type="PANTHER" id="PTHR30349:SF91">
    <property type="entry name" value="INTA PROTEIN"/>
    <property type="match status" value="1"/>
</dbReference>
<sequence>MAGKARGNGEGSIYPHRNGYAAYVWVTTPTGKRTRKYVYGTNRDIVHAKWLKLHQAAAAGPVATTVPKLGEYLLEWLAEVIKPNRAPLTYVNYELFVRLYIEPGLGNTRLDKLQRSQVQKWINSLPTLCQCCKQGKDARRPPQRQRCCAKGRCCGQSPSARTVKDIRDCLRNALNHATKDELISRNVAALVTLPAVRRPMRKAWTSEEARAFLESAKVDRDPLYAAYLLILVMGLRKGEALGLTWESVDLDQGELLVAQQLQRAQRELLHRDVKTDASEDGLPLVEPCLSGLRERQQEQETAKSGAGPAWQNAAGLVFTTLLGTPIEPRNFNRAWDARVRKAGVRKITVHDGRRTCGTLLVDLDVHPRLVRRILRHAQFSVTIEIYAQASSKKTRDALKRLGGSLG</sequence>
<dbReference type="Gene3D" id="1.10.443.10">
    <property type="entry name" value="Intergrase catalytic core"/>
    <property type="match status" value="1"/>
</dbReference>
<comment type="caution">
    <text evidence="7">The sequence shown here is derived from an EMBL/GenBank/DDBJ whole genome shotgun (WGS) entry which is preliminary data.</text>
</comment>
<dbReference type="InterPro" id="IPR013762">
    <property type="entry name" value="Integrase-like_cat_sf"/>
</dbReference>
<dbReference type="InterPro" id="IPR011010">
    <property type="entry name" value="DNA_brk_join_enz"/>
</dbReference>
<evidence type="ECO:0000256" key="3">
    <source>
        <dbReference type="ARBA" id="ARBA00023172"/>
    </source>
</evidence>
<feature type="domain" description="Core-binding (CB)" evidence="6">
    <location>
        <begin position="64"/>
        <end position="178"/>
    </location>
</feature>
<keyword evidence="2 4" id="KW-0238">DNA-binding</keyword>
<dbReference type="InterPro" id="IPR050090">
    <property type="entry name" value="Tyrosine_recombinase_XerCD"/>
</dbReference>
<dbReference type="GO" id="GO:0015074">
    <property type="term" value="P:DNA integration"/>
    <property type="evidence" value="ECO:0007669"/>
    <property type="project" value="UniProtKB-KW"/>
</dbReference>
<keyword evidence="3" id="KW-0233">DNA recombination</keyword>
<name>A0A918GMT3_9PSEU</name>
<gene>
    <name evidence="7" type="ORF">GCM10010171_43940</name>
</gene>
<dbReference type="CDD" id="cd01189">
    <property type="entry name" value="INT_ICEBs1_C_like"/>
    <property type="match status" value="1"/>
</dbReference>